<evidence type="ECO:0000313" key="1">
    <source>
        <dbReference type="EMBL" id="GAT35516.1"/>
    </source>
</evidence>
<dbReference type="OrthoDB" id="9817402at2"/>
<dbReference type="InParanoid" id="A0A146GGH7"/>
<proteinExistence type="predicted"/>
<keyword evidence="2" id="KW-1185">Reference proteome</keyword>
<dbReference type="Proteomes" id="UP000076023">
    <property type="component" value="Unassembled WGS sequence"/>
</dbReference>
<gene>
    <name evidence="1" type="ORF">TSACC_3584</name>
</gene>
<dbReference type="EMBL" id="BDCO01000003">
    <property type="protein sequence ID" value="GAT35516.1"/>
    <property type="molecule type" value="Genomic_DNA"/>
</dbReference>
<dbReference type="RefSeq" id="WP_075081317.1">
    <property type="nucleotide sequence ID" value="NZ_BDCO01000003.1"/>
</dbReference>
<dbReference type="AlphaFoldDB" id="A0A146GGH7"/>
<dbReference type="STRING" id="690879.TSACC_3584"/>
<reference evidence="2" key="1">
    <citation type="journal article" date="2017" name="Genome Announc.">
        <title>Draft Genome Sequence of Terrimicrobium sacchariphilum NM-5T, a Facultative Anaerobic Soil Bacterium of the Class Spartobacteria.</title>
        <authorList>
            <person name="Qiu Y.L."/>
            <person name="Tourlousse D.M."/>
            <person name="Matsuura N."/>
            <person name="Ohashi A."/>
            <person name="Sekiguchi Y."/>
        </authorList>
    </citation>
    <scope>NUCLEOTIDE SEQUENCE [LARGE SCALE GENOMIC DNA]</scope>
    <source>
        <strain evidence="2">NM-5</strain>
    </source>
</reference>
<name>A0A146GGH7_TERSA</name>
<protein>
    <submittedName>
        <fullName evidence="1">Uncharacterized protein</fullName>
    </submittedName>
</protein>
<accession>A0A146GGH7</accession>
<evidence type="ECO:0000313" key="2">
    <source>
        <dbReference type="Proteomes" id="UP000076023"/>
    </source>
</evidence>
<sequence length="381" mass="41456">MRWISLLLASAALAAAEPPPLNEARVTLSYPELKALLDAARKEPPPAAPLAFSILSADYQLTLEKDRVTGTATFEIQNFSDHPELVPLLGSAARVERVEPKDAVLSVLSGRLKYLLEGKSRVRLVLVFTAATRDTSGRWALDLSIPESALSSLTIRGADASETITVAGLGAPTPEGEALRWQLGAAEKITVTREMTPKIVRETPLPTKRVEAPTIIRQLNVEMRAVRDGSYLAKTGWIIRHDNAVDLTLAMPQDAEILTCRVNGSNAAPLEKDASHIVLPIPPPSSQGESQIELTYTARGKAFDPVRGEFSVTLPGAPFLIEKLGWDLEIPKPYETVAIQGNVDFEPSPRPDLVRLKRELGRGDAATVQLFYQKPEKPAKS</sequence>
<comment type="caution">
    <text evidence="1">The sequence shown here is derived from an EMBL/GenBank/DDBJ whole genome shotgun (WGS) entry which is preliminary data.</text>
</comment>
<organism evidence="1 2">
    <name type="scientific">Terrimicrobium sacchariphilum</name>
    <dbReference type="NCBI Taxonomy" id="690879"/>
    <lineage>
        <taxon>Bacteria</taxon>
        <taxon>Pseudomonadati</taxon>
        <taxon>Verrucomicrobiota</taxon>
        <taxon>Terrimicrobiia</taxon>
        <taxon>Terrimicrobiales</taxon>
        <taxon>Terrimicrobiaceae</taxon>
        <taxon>Terrimicrobium</taxon>
    </lineage>
</organism>